<accession>A0A895XP16</accession>
<dbReference type="RefSeq" id="WP_213170246.1">
    <property type="nucleotide sequence ID" value="NZ_CP070496.1"/>
</dbReference>
<reference evidence="2" key="1">
    <citation type="submission" date="2021-02" db="EMBL/GenBank/DDBJ databases">
        <title>Natronoglycomyces albus gen. nov., sp. nov, a haloalkaliphilic actinobacterium from a soda solonchak soil.</title>
        <authorList>
            <person name="Sorokin D.Y."/>
            <person name="Khijniak T.V."/>
            <person name="Zakharycheva A.P."/>
            <person name="Boueva O.V."/>
            <person name="Ariskina E.V."/>
            <person name="Hahnke R.L."/>
            <person name="Bunk B."/>
            <person name="Sproer C."/>
            <person name="Schumann P."/>
            <person name="Evtushenko L.I."/>
            <person name="Kublanov I.V."/>
        </authorList>
    </citation>
    <scope>NUCLEOTIDE SEQUENCE</scope>
    <source>
        <strain evidence="2">DSM 106290</strain>
    </source>
</reference>
<keyword evidence="1" id="KW-0472">Membrane</keyword>
<sequence length="288" mass="30792">MSVGKRFSRLDEVVVPRLGSRLHRALISRASRALGLGLLSALALTVIVALWWDAGIGDHATQRAADAGGGIAGSGMLIGPPPGTTSQAYVEHVRREMNELLSIEGATGEVEDVWAVVSLESFATPQELADLFGPTVETQRAFLRPPPADIEVTGVEIEVGEMPGGLSKAMELLADRRESQARDLFELSESLTGDSSAEAEQRDRYLNDSMVAATQAHAYRQGCECVYGAVVRATPGTLYWLQEQPQVRLIHPAPIGVDADSVTFVPLLPTYEPTTSTPSASLDEGTPD</sequence>
<dbReference type="Proteomes" id="UP000662939">
    <property type="component" value="Chromosome"/>
</dbReference>
<protein>
    <submittedName>
        <fullName evidence="2">Uncharacterized protein</fullName>
    </submittedName>
</protein>
<organism evidence="2 3">
    <name type="scientific">Natronoglycomyces albus</name>
    <dbReference type="NCBI Taxonomy" id="2811108"/>
    <lineage>
        <taxon>Bacteria</taxon>
        <taxon>Bacillati</taxon>
        <taxon>Actinomycetota</taxon>
        <taxon>Actinomycetes</taxon>
        <taxon>Glycomycetales</taxon>
        <taxon>Glycomycetaceae</taxon>
        <taxon>Natronoglycomyces</taxon>
    </lineage>
</organism>
<dbReference type="KEGG" id="nav:JQS30_10565"/>
<keyword evidence="3" id="KW-1185">Reference proteome</keyword>
<keyword evidence="1" id="KW-1133">Transmembrane helix</keyword>
<name>A0A895XP16_9ACTN</name>
<feature type="transmembrane region" description="Helical" evidence="1">
    <location>
        <begin position="33"/>
        <end position="52"/>
    </location>
</feature>
<gene>
    <name evidence="2" type="ORF">JQS30_10565</name>
</gene>
<evidence type="ECO:0000256" key="1">
    <source>
        <dbReference type="SAM" id="Phobius"/>
    </source>
</evidence>
<keyword evidence="1" id="KW-0812">Transmembrane</keyword>
<dbReference type="AlphaFoldDB" id="A0A895XP16"/>
<dbReference type="EMBL" id="CP070496">
    <property type="protein sequence ID" value="QSB04246.1"/>
    <property type="molecule type" value="Genomic_DNA"/>
</dbReference>
<evidence type="ECO:0000313" key="2">
    <source>
        <dbReference type="EMBL" id="QSB04246.1"/>
    </source>
</evidence>
<proteinExistence type="predicted"/>
<evidence type="ECO:0000313" key="3">
    <source>
        <dbReference type="Proteomes" id="UP000662939"/>
    </source>
</evidence>